<reference evidence="1 2" key="1">
    <citation type="journal article" date="2020" name="G3 (Bethesda)">
        <title>Improved Reference Genome for Cyclotella cryptica CCMP332, a Model for Cell Wall Morphogenesis, Salinity Adaptation, and Lipid Production in Diatoms (Bacillariophyta).</title>
        <authorList>
            <person name="Roberts W.R."/>
            <person name="Downey K.M."/>
            <person name="Ruck E.C."/>
            <person name="Traller J.C."/>
            <person name="Alverson A.J."/>
        </authorList>
    </citation>
    <scope>NUCLEOTIDE SEQUENCE [LARGE SCALE GENOMIC DNA]</scope>
    <source>
        <strain evidence="1 2">CCMP332</strain>
    </source>
</reference>
<dbReference type="Proteomes" id="UP001516023">
    <property type="component" value="Unassembled WGS sequence"/>
</dbReference>
<evidence type="ECO:0000313" key="2">
    <source>
        <dbReference type="Proteomes" id="UP001516023"/>
    </source>
</evidence>
<sequence>MDLTGLCLKLLTYNMSTYLDKQQLQARVLGGSRVTTLRLNHIVTMTAMRHITAATAATVCLILHAATAFNVSPPHFPPPKKCNDNQRRHLLQSTAAALVLLCRPPPSIASETLVAPQNAPVEEVTMKPFVDKLFTIQVPSRFFAIRRSAKGDLPDAKTGKGRRGGTIFTAGDMGKAEVIAVERFPTRALLEDEGYTPSGDLTTFSSIGEPTAIATLLLRRREKDKPGTQNTAVLDTTSVALSDDGMTLTFTLRQQINVEKPELLMETMGVSELYRTTLAKATLTSRDGQIMAVFASALDQDFQGVDGVALKRAVDSFVALDQSVDVTS</sequence>
<comment type="caution">
    <text evidence="1">The sequence shown here is derived from an EMBL/GenBank/DDBJ whole genome shotgun (WGS) entry which is preliminary data.</text>
</comment>
<organism evidence="1 2">
    <name type="scientific">Cyclotella cryptica</name>
    <dbReference type="NCBI Taxonomy" id="29204"/>
    <lineage>
        <taxon>Eukaryota</taxon>
        <taxon>Sar</taxon>
        <taxon>Stramenopiles</taxon>
        <taxon>Ochrophyta</taxon>
        <taxon>Bacillariophyta</taxon>
        <taxon>Coscinodiscophyceae</taxon>
        <taxon>Thalassiosirophycidae</taxon>
        <taxon>Stephanodiscales</taxon>
        <taxon>Stephanodiscaceae</taxon>
        <taxon>Cyclotella</taxon>
    </lineage>
</organism>
<proteinExistence type="predicted"/>
<accession>A0ABD3PTS6</accession>
<gene>
    <name evidence="1" type="ORF">HJC23_011544</name>
</gene>
<protein>
    <submittedName>
        <fullName evidence="1">Uncharacterized protein</fullName>
    </submittedName>
</protein>
<dbReference type="AlphaFoldDB" id="A0ABD3PTS6"/>
<name>A0ABD3PTS6_9STRA</name>
<keyword evidence="2" id="KW-1185">Reference proteome</keyword>
<dbReference type="EMBL" id="JABMIG020000113">
    <property type="protein sequence ID" value="KAL3791513.1"/>
    <property type="molecule type" value="Genomic_DNA"/>
</dbReference>
<evidence type="ECO:0000313" key="1">
    <source>
        <dbReference type="EMBL" id="KAL3791513.1"/>
    </source>
</evidence>